<keyword evidence="2" id="KW-1185">Reference proteome</keyword>
<dbReference type="AlphaFoldDB" id="A0A9P8PPN7"/>
<gene>
    <name evidence="1" type="ORF">WICMUC_002273</name>
</gene>
<accession>A0A9P8PPN7</accession>
<sequence>MLRSNIKQTRRSARLASLCIQPKKNDNIIISQNSINRIRLIKSNKSAVNYLGKINNSNPIHHLNANRLKISQDFPDNDQIPDGDEERTKANLGEIVDYLRALTPNLLNELPETKYLDNEIMLKISESLMNSELTPIKRGAIKGKISCLTILKTLQIIFKSFYLKDGHGHQLKITHLEVDEDGSTCYGIIPGATKVILHWKVVNLEKNNLSNDDGFWGIFCFELNRKKDRILVHNIENIEYLRRKDIVNGFNGIARA</sequence>
<dbReference type="EMBL" id="JAEUBF010000681">
    <property type="protein sequence ID" value="KAH3675977.1"/>
    <property type="molecule type" value="Genomic_DNA"/>
</dbReference>
<dbReference type="Proteomes" id="UP000769528">
    <property type="component" value="Unassembled WGS sequence"/>
</dbReference>
<proteinExistence type="predicted"/>
<comment type="caution">
    <text evidence="1">The sequence shown here is derived from an EMBL/GenBank/DDBJ whole genome shotgun (WGS) entry which is preliminary data.</text>
</comment>
<name>A0A9P8PPN7_9ASCO</name>
<protein>
    <submittedName>
        <fullName evidence="1">Uncharacterized protein</fullName>
    </submittedName>
</protein>
<reference evidence="1" key="2">
    <citation type="submission" date="2021-01" db="EMBL/GenBank/DDBJ databases">
        <authorList>
            <person name="Schikora-Tamarit M.A."/>
        </authorList>
    </citation>
    <scope>NUCLEOTIDE SEQUENCE</scope>
    <source>
        <strain evidence="1">CBS6341</strain>
    </source>
</reference>
<evidence type="ECO:0000313" key="1">
    <source>
        <dbReference type="EMBL" id="KAH3675977.1"/>
    </source>
</evidence>
<dbReference type="OrthoDB" id="5329385at2759"/>
<organism evidence="1 2">
    <name type="scientific">Wickerhamomyces mucosus</name>
    <dbReference type="NCBI Taxonomy" id="1378264"/>
    <lineage>
        <taxon>Eukaryota</taxon>
        <taxon>Fungi</taxon>
        <taxon>Dikarya</taxon>
        <taxon>Ascomycota</taxon>
        <taxon>Saccharomycotina</taxon>
        <taxon>Saccharomycetes</taxon>
        <taxon>Phaffomycetales</taxon>
        <taxon>Wickerhamomycetaceae</taxon>
        <taxon>Wickerhamomyces</taxon>
    </lineage>
</organism>
<evidence type="ECO:0000313" key="2">
    <source>
        <dbReference type="Proteomes" id="UP000769528"/>
    </source>
</evidence>
<reference evidence="1" key="1">
    <citation type="journal article" date="2021" name="Open Biol.">
        <title>Shared evolutionary footprints suggest mitochondrial oxidative damage underlies multiple complex I losses in fungi.</title>
        <authorList>
            <person name="Schikora-Tamarit M.A."/>
            <person name="Marcet-Houben M."/>
            <person name="Nosek J."/>
            <person name="Gabaldon T."/>
        </authorList>
    </citation>
    <scope>NUCLEOTIDE SEQUENCE</scope>
    <source>
        <strain evidence="1">CBS6341</strain>
    </source>
</reference>